<reference evidence="1" key="1">
    <citation type="submission" date="2022-07" db="EMBL/GenBank/DDBJ databases">
        <title>Phylogenomic reconstructions and comparative analyses of Kickxellomycotina fungi.</title>
        <authorList>
            <person name="Reynolds N.K."/>
            <person name="Stajich J.E."/>
            <person name="Barry K."/>
            <person name="Grigoriev I.V."/>
            <person name="Crous P."/>
            <person name="Smith M.E."/>
        </authorList>
    </citation>
    <scope>NUCLEOTIDE SEQUENCE</scope>
    <source>
        <strain evidence="1">CBS 102833</strain>
    </source>
</reference>
<evidence type="ECO:0000313" key="1">
    <source>
        <dbReference type="EMBL" id="KAJ2802027.1"/>
    </source>
</evidence>
<accession>A0ACC1L7B3</accession>
<protein>
    <submittedName>
        <fullName evidence="1">Uncharacterized protein</fullName>
    </submittedName>
</protein>
<name>A0ACC1L7B3_9FUNG</name>
<organism evidence="1 2">
    <name type="scientific">Coemansia furcata</name>
    <dbReference type="NCBI Taxonomy" id="417177"/>
    <lineage>
        <taxon>Eukaryota</taxon>
        <taxon>Fungi</taxon>
        <taxon>Fungi incertae sedis</taxon>
        <taxon>Zoopagomycota</taxon>
        <taxon>Kickxellomycotina</taxon>
        <taxon>Kickxellomycetes</taxon>
        <taxon>Kickxellales</taxon>
        <taxon>Kickxellaceae</taxon>
        <taxon>Coemansia</taxon>
    </lineage>
</organism>
<proteinExistence type="predicted"/>
<dbReference type="EMBL" id="JANBUP010002072">
    <property type="protein sequence ID" value="KAJ2802027.1"/>
    <property type="molecule type" value="Genomic_DNA"/>
</dbReference>
<dbReference type="Proteomes" id="UP001140096">
    <property type="component" value="Unassembled WGS sequence"/>
</dbReference>
<sequence>VAIKRMVSDGDLAATLGGKSDFYIQWELGWPRDKGHKFYTRTMKYAEFESSRGDLEVGYSHNVDFVDRQHTRPLVRWLDRGRLNVELYKYMGMLWGSQLVGRASLPLSALRTKAEAAALLEIKPGSDALGRTSKPLPGGPVFIDLAVRLRLPLSNKPESESHVERWIYVQSQEEQQQRYEPINVISQAQPAVASEPEKLGAPQEPATTQPSIERATTDATQTDSEMETQAKEEPPSSNRQPPQYESGTDDIAIMLDTIDGLFSNATLELELAQLPVRLSEAKDKDTANQIRELEAAIKLRMSVITAQVGAGLLSIQDYMDNVSAELAQAKEWALAANRSARKDLALRALKRVKVMQGELNDMKAAMDAESE</sequence>
<comment type="caution">
    <text evidence="1">The sequence shown here is derived from an EMBL/GenBank/DDBJ whole genome shotgun (WGS) entry which is preliminary data.</text>
</comment>
<feature type="non-terminal residue" evidence="1">
    <location>
        <position position="1"/>
    </location>
</feature>
<gene>
    <name evidence="1" type="ORF">H4S07_004787</name>
</gene>
<evidence type="ECO:0000313" key="2">
    <source>
        <dbReference type="Proteomes" id="UP001140096"/>
    </source>
</evidence>
<keyword evidence="2" id="KW-1185">Reference proteome</keyword>